<proteinExistence type="predicted"/>
<accession>A0A6U9ZAD2</accession>
<dbReference type="EMBL" id="HBIX01015072">
    <property type="protein sequence ID" value="CAE0718234.1"/>
    <property type="molecule type" value="Transcribed_RNA"/>
</dbReference>
<dbReference type="AlphaFoldDB" id="A0A6U9ZAD2"/>
<protein>
    <submittedName>
        <fullName evidence="2">Uncharacterized protein</fullName>
    </submittedName>
</protein>
<organism evidence="2">
    <name type="scientific">Pseudo-nitzschia australis</name>
    <dbReference type="NCBI Taxonomy" id="44445"/>
    <lineage>
        <taxon>Eukaryota</taxon>
        <taxon>Sar</taxon>
        <taxon>Stramenopiles</taxon>
        <taxon>Ochrophyta</taxon>
        <taxon>Bacillariophyta</taxon>
        <taxon>Bacillariophyceae</taxon>
        <taxon>Bacillariophycidae</taxon>
        <taxon>Bacillariales</taxon>
        <taxon>Bacillariaceae</taxon>
        <taxon>Pseudo-nitzschia</taxon>
    </lineage>
</organism>
<name>A0A6U9ZAD2_9STRA</name>
<feature type="region of interest" description="Disordered" evidence="1">
    <location>
        <begin position="1"/>
        <end position="24"/>
    </location>
</feature>
<dbReference type="EMBL" id="HBIX01015074">
    <property type="protein sequence ID" value="CAE0718236.1"/>
    <property type="molecule type" value="Transcribed_RNA"/>
</dbReference>
<sequence>MSPAARRLLAPGEGQSHDRYGTADRVDDDDNNLSFKVNSFQAFQRSTGNEILGLLSLAPPCSWRRSRGKRVEGSNIDELCAMAGIDEMIISPSSLETITKVAVVVSKPSSFKNKNKPLGLKKSRSSIKFCFNNKEKDNDFNFDCWNDHEHGALGALGMALEARKLRQRRRVAKSNKSKNAAAGTRFAVQCGHFYHQRDRSSRHRQTTAGGNGFSDGHRPQPVDGRVPDAQGPLPLRRRGRQSAVPTKQQRQQRKEKEQC</sequence>
<evidence type="ECO:0000256" key="1">
    <source>
        <dbReference type="SAM" id="MobiDB-lite"/>
    </source>
</evidence>
<evidence type="ECO:0000313" key="3">
    <source>
        <dbReference type="EMBL" id="CAE0718236.1"/>
    </source>
</evidence>
<feature type="compositionally biased region" description="Basic and acidic residues" evidence="1">
    <location>
        <begin position="15"/>
        <end position="24"/>
    </location>
</feature>
<reference evidence="2" key="1">
    <citation type="submission" date="2021-01" db="EMBL/GenBank/DDBJ databases">
        <authorList>
            <person name="Corre E."/>
            <person name="Pelletier E."/>
            <person name="Niang G."/>
            <person name="Scheremetjew M."/>
            <person name="Finn R."/>
            <person name="Kale V."/>
            <person name="Holt S."/>
            <person name="Cochrane G."/>
            <person name="Meng A."/>
            <person name="Brown T."/>
            <person name="Cohen L."/>
        </authorList>
    </citation>
    <scope>NUCLEOTIDE SEQUENCE</scope>
    <source>
        <strain evidence="2">10249 10 AB</strain>
    </source>
</reference>
<evidence type="ECO:0000313" key="2">
    <source>
        <dbReference type="EMBL" id="CAE0718234.1"/>
    </source>
</evidence>
<gene>
    <name evidence="2" type="ORF">PAUS00366_LOCUS10988</name>
    <name evidence="3" type="ORF">PAUS00366_LOCUS10990</name>
</gene>
<feature type="region of interest" description="Disordered" evidence="1">
    <location>
        <begin position="195"/>
        <end position="259"/>
    </location>
</feature>